<evidence type="ECO:0000256" key="7">
    <source>
        <dbReference type="SAM" id="SignalP"/>
    </source>
</evidence>
<keyword evidence="5" id="KW-0378">Hydrolase</keyword>
<dbReference type="InterPro" id="IPR036962">
    <property type="entry name" value="Glyco_hydro_3_N_sf"/>
</dbReference>
<evidence type="ECO:0000313" key="11">
    <source>
        <dbReference type="Proteomes" id="UP000332933"/>
    </source>
</evidence>
<dbReference type="EMBL" id="VJMH01006456">
    <property type="protein sequence ID" value="KAF0689387.1"/>
    <property type="molecule type" value="Genomic_DNA"/>
</dbReference>
<dbReference type="PANTHER" id="PTHR30620">
    <property type="entry name" value="PERIPLASMIC BETA-GLUCOSIDASE-RELATED"/>
    <property type="match status" value="1"/>
</dbReference>
<accession>A0A485LG59</accession>
<evidence type="ECO:0000256" key="6">
    <source>
        <dbReference type="ARBA" id="ARBA00023295"/>
    </source>
</evidence>
<organism evidence="10 11">
    <name type="scientific">Aphanomyces stellatus</name>
    <dbReference type="NCBI Taxonomy" id="120398"/>
    <lineage>
        <taxon>Eukaryota</taxon>
        <taxon>Sar</taxon>
        <taxon>Stramenopiles</taxon>
        <taxon>Oomycota</taxon>
        <taxon>Saprolegniomycetes</taxon>
        <taxon>Saprolegniales</taxon>
        <taxon>Verrucalvaceae</taxon>
        <taxon>Aphanomyces</taxon>
    </lineage>
</organism>
<dbReference type="EC" id="3.2.1.21" evidence="3"/>
<reference evidence="9" key="2">
    <citation type="submission" date="2019-06" db="EMBL/GenBank/DDBJ databases">
        <title>Genomics analysis of Aphanomyces spp. identifies a new class of oomycete effector associated with host adaptation.</title>
        <authorList>
            <person name="Gaulin E."/>
        </authorList>
    </citation>
    <scope>NUCLEOTIDE SEQUENCE</scope>
    <source>
        <strain evidence="9">CBS 578.67</strain>
    </source>
</reference>
<evidence type="ECO:0000256" key="1">
    <source>
        <dbReference type="ARBA" id="ARBA00000448"/>
    </source>
</evidence>
<comment type="similarity">
    <text evidence="2">Belongs to the glycosyl hydrolase 3 family.</text>
</comment>
<reference evidence="10 11" key="1">
    <citation type="submission" date="2019-03" db="EMBL/GenBank/DDBJ databases">
        <authorList>
            <person name="Gaulin E."/>
            <person name="Dumas B."/>
        </authorList>
    </citation>
    <scope>NUCLEOTIDE SEQUENCE [LARGE SCALE GENOMIC DNA]</scope>
    <source>
        <strain evidence="10">CBS 568.67</strain>
    </source>
</reference>
<dbReference type="OrthoDB" id="78976at2759"/>
<dbReference type="PRINTS" id="PR00133">
    <property type="entry name" value="GLHYDRLASE3"/>
</dbReference>
<dbReference type="InterPro" id="IPR001764">
    <property type="entry name" value="Glyco_hydro_3_N"/>
</dbReference>
<dbReference type="AlphaFoldDB" id="A0A485LG59"/>
<proteinExistence type="inferred from homology"/>
<dbReference type="InterPro" id="IPR017853">
    <property type="entry name" value="GH"/>
</dbReference>
<feature type="chain" id="PRO_5033827604" description="beta-glucosidase" evidence="7">
    <location>
        <begin position="21"/>
        <end position="220"/>
    </location>
</feature>
<dbReference type="InterPro" id="IPR051915">
    <property type="entry name" value="Cellulose_Degrad_GH3"/>
</dbReference>
<keyword evidence="4 7" id="KW-0732">Signal</keyword>
<feature type="domain" description="Glycoside hydrolase family 3 N-terminal" evidence="8">
    <location>
        <begin position="67"/>
        <end position="213"/>
    </location>
</feature>
<evidence type="ECO:0000259" key="8">
    <source>
        <dbReference type="Pfam" id="PF00933"/>
    </source>
</evidence>
<evidence type="ECO:0000256" key="5">
    <source>
        <dbReference type="ARBA" id="ARBA00022801"/>
    </source>
</evidence>
<sequence length="220" mass="23613">MKGVAPTAVALIVGCIAVHAQDWDAQASVIVDAMTTDQATTRLSTPTSGLGDNYGWSAADWRVAITQIQDIHVRTNGNPIIFGLDSLHGADYIKGVIFPHQINVGATFDASFAQRLGQFTGRDTKAAGVNWIFGPCLEPARHKAWPRIMETFGEDPLVVTEMGKAVIEGIQSNNVAACFKHYIGNSASASGKDRDPVALTRHELLNIFMPPFKPPSTPAS</sequence>
<dbReference type="Pfam" id="PF00933">
    <property type="entry name" value="Glyco_hydro_3"/>
    <property type="match status" value="1"/>
</dbReference>
<evidence type="ECO:0000313" key="10">
    <source>
        <dbReference type="EMBL" id="VFT95871.1"/>
    </source>
</evidence>
<dbReference type="EMBL" id="CAADRA010006477">
    <property type="protein sequence ID" value="VFT95871.1"/>
    <property type="molecule type" value="Genomic_DNA"/>
</dbReference>
<dbReference type="PANTHER" id="PTHR30620:SF16">
    <property type="entry name" value="LYSOSOMAL BETA GLUCOSIDASE"/>
    <property type="match status" value="1"/>
</dbReference>
<protein>
    <recommendedName>
        <fullName evidence="3">beta-glucosidase</fullName>
        <ecNumber evidence="3">3.2.1.21</ecNumber>
    </recommendedName>
</protein>
<comment type="catalytic activity">
    <reaction evidence="1">
        <text>Hydrolysis of terminal, non-reducing beta-D-glucosyl residues with release of beta-D-glucose.</text>
        <dbReference type="EC" id="3.2.1.21"/>
    </reaction>
</comment>
<feature type="signal peptide" evidence="7">
    <location>
        <begin position="1"/>
        <end position="20"/>
    </location>
</feature>
<evidence type="ECO:0000256" key="3">
    <source>
        <dbReference type="ARBA" id="ARBA00012744"/>
    </source>
</evidence>
<dbReference type="GO" id="GO:0009251">
    <property type="term" value="P:glucan catabolic process"/>
    <property type="evidence" value="ECO:0007669"/>
    <property type="project" value="TreeGrafter"/>
</dbReference>
<keyword evidence="6" id="KW-0326">Glycosidase</keyword>
<gene>
    <name evidence="10" type="primary">Aste57867_19149</name>
    <name evidence="9" type="ORF">As57867_019085</name>
    <name evidence="10" type="ORF">ASTE57867_19149</name>
</gene>
<dbReference type="GO" id="GO:0008422">
    <property type="term" value="F:beta-glucosidase activity"/>
    <property type="evidence" value="ECO:0007669"/>
    <property type="project" value="UniProtKB-EC"/>
</dbReference>
<dbReference type="SUPFAM" id="SSF51445">
    <property type="entry name" value="(Trans)glycosidases"/>
    <property type="match status" value="1"/>
</dbReference>
<dbReference type="Gene3D" id="3.20.20.300">
    <property type="entry name" value="Glycoside hydrolase, family 3, N-terminal domain"/>
    <property type="match status" value="1"/>
</dbReference>
<dbReference type="PROSITE" id="PS51257">
    <property type="entry name" value="PROKAR_LIPOPROTEIN"/>
    <property type="match status" value="1"/>
</dbReference>
<keyword evidence="11" id="KW-1185">Reference proteome</keyword>
<evidence type="ECO:0000313" key="9">
    <source>
        <dbReference type="EMBL" id="KAF0689387.1"/>
    </source>
</evidence>
<evidence type="ECO:0000256" key="2">
    <source>
        <dbReference type="ARBA" id="ARBA00005336"/>
    </source>
</evidence>
<evidence type="ECO:0000256" key="4">
    <source>
        <dbReference type="ARBA" id="ARBA00022729"/>
    </source>
</evidence>
<dbReference type="Proteomes" id="UP000332933">
    <property type="component" value="Unassembled WGS sequence"/>
</dbReference>
<name>A0A485LG59_9STRA</name>